<dbReference type="AlphaFoldDB" id="A0A1D6MJ86"/>
<dbReference type="GO" id="GO:2000028">
    <property type="term" value="P:regulation of photoperiodism, flowering"/>
    <property type="evidence" value="ECO:0007669"/>
    <property type="project" value="InterPro"/>
</dbReference>
<dbReference type="InterPro" id="IPR026211">
    <property type="entry name" value="GIGANTEA"/>
</dbReference>
<sequence>MRLPKNWMHLHFLRAIGTAMSMRAGIAADTAAALLFRILSQPTLLFPPLRHAEGVDVHHEPLGGYVSSYKKQLEVPASEATIDATAQGIASLLCAHGPDVEWRICTIWEAAYGLLPLSSSAVDLPEIVVAAPLQPPTLSWNLYLPLLKVFEYLPRGSPSEACLMRIFVATVEAILRRAFPSETPEQSRKPRSQSKNLAVAELHTMIHSLFVESCASMDLASRLLFVVLTVCVSHQALPGGSKRPTGSDNHSLEEATEHSRLTNGRSRCKKRQGPVATFDSYVLAAVCALSCELQLFPCISKNGSHSNLKDSMKIIIPGKNNGINNELHSSISSAIIHTRRILAILEALFSLKPSSVGTSWSYSSNEIVAAAMVAAHVSELFRRSRPCLNSLSALMRCKRDAEISTRASSLYHLIDLHGKTVSSIVNKAEPLEAHLTLTPVKKVNQHRCEENNTNSSDSAKLENKNGSTHKKNGFSKPHLKCAEEVLNGNVASTSGKSIASLQVEASDLANFLTMDRNGGYRGSQTLLRSVLSEKQELCFSVVSLLWQKLIASPEMQMSAESTSAHQGWRKVVDALCDVVSASPTKASAAIVLQVKILLYSYVWS</sequence>
<gene>
    <name evidence="2" type="ORF">ZEAMMB73_Zm00001d039589</name>
</gene>
<feature type="region of interest" description="Disordered" evidence="1">
    <location>
        <begin position="239"/>
        <end position="266"/>
    </location>
</feature>
<dbReference type="PANTHER" id="PTHR36319:SF1">
    <property type="entry name" value="PROTEIN GIGANTEA"/>
    <property type="match status" value="1"/>
</dbReference>
<protein>
    <submittedName>
        <fullName evidence="2">Gigantea2</fullName>
    </submittedName>
</protein>
<name>A0A1D6MJ86_MAIZE</name>
<dbReference type="PANTHER" id="PTHR36319">
    <property type="entry name" value="PROTEIN GIGANTEA"/>
    <property type="match status" value="1"/>
</dbReference>
<accession>A0A1D6MJ86</accession>
<organism evidence="2">
    <name type="scientific">Zea mays</name>
    <name type="common">Maize</name>
    <dbReference type="NCBI Taxonomy" id="4577"/>
    <lineage>
        <taxon>Eukaryota</taxon>
        <taxon>Viridiplantae</taxon>
        <taxon>Streptophyta</taxon>
        <taxon>Embryophyta</taxon>
        <taxon>Tracheophyta</taxon>
        <taxon>Spermatophyta</taxon>
        <taxon>Magnoliopsida</taxon>
        <taxon>Liliopsida</taxon>
        <taxon>Poales</taxon>
        <taxon>Poaceae</taxon>
        <taxon>PACMAD clade</taxon>
        <taxon>Panicoideae</taxon>
        <taxon>Andropogonodae</taxon>
        <taxon>Andropogoneae</taxon>
        <taxon>Tripsacinae</taxon>
        <taxon>Zea</taxon>
    </lineage>
</organism>
<feature type="region of interest" description="Disordered" evidence="1">
    <location>
        <begin position="446"/>
        <end position="475"/>
    </location>
</feature>
<dbReference type="EMBL" id="CM007649">
    <property type="protein sequence ID" value="ONM29321.1"/>
    <property type="molecule type" value="Genomic_DNA"/>
</dbReference>
<evidence type="ECO:0000313" key="2">
    <source>
        <dbReference type="EMBL" id="ONM29321.1"/>
    </source>
</evidence>
<reference evidence="2" key="1">
    <citation type="submission" date="2015-12" db="EMBL/GenBank/DDBJ databases">
        <title>Update maize B73 reference genome by single molecule sequencing technologies.</title>
        <authorList>
            <consortium name="Maize Genome Sequencing Project"/>
            <person name="Ware D."/>
        </authorList>
    </citation>
    <scope>NUCLEOTIDE SEQUENCE [LARGE SCALE GENOMIC DNA]</scope>
    <source>
        <tissue evidence="2">Seedling</tissue>
    </source>
</reference>
<feature type="compositionally biased region" description="Basic and acidic residues" evidence="1">
    <location>
        <begin position="250"/>
        <end position="260"/>
    </location>
</feature>
<dbReference type="PRINTS" id="PR02081">
    <property type="entry name" value="GIGANTEA"/>
</dbReference>
<proteinExistence type="predicted"/>
<evidence type="ECO:0000256" key="1">
    <source>
        <dbReference type="SAM" id="MobiDB-lite"/>
    </source>
</evidence>